<dbReference type="EMBL" id="VRUR01000002">
    <property type="protein sequence ID" value="TXN36112.1"/>
    <property type="molecule type" value="Genomic_DNA"/>
</dbReference>
<organism evidence="1 2">
    <name type="scientific">Flagellimonas hymeniacidonis</name>
    <dbReference type="NCBI Taxonomy" id="2603628"/>
    <lineage>
        <taxon>Bacteria</taxon>
        <taxon>Pseudomonadati</taxon>
        <taxon>Bacteroidota</taxon>
        <taxon>Flavobacteriia</taxon>
        <taxon>Flavobacteriales</taxon>
        <taxon>Flavobacteriaceae</taxon>
        <taxon>Flagellimonas</taxon>
    </lineage>
</organism>
<keyword evidence="2" id="KW-1185">Reference proteome</keyword>
<sequence length="213" mass="24094">MKKALQGLIIPLTTLLYCNLGLSQNKLLAEHKLSTSDNANDITWIESHRNIELRKNKEIPFFYPYDFPDAKRDALALFRTYSTPLNNGFAIIRVASKGWAPRKLMGRAKFSGSDIDQTKDTLIIAAYYSKIDSLSIANLNKGLIPDKADVIKLSEPLAQFEPFYIPLSEPIKAVEKKYLIIQLIIKSGSDDNYYYGTSNAVVDNIHFNEENTK</sequence>
<dbReference type="RefSeq" id="WP_147744883.1">
    <property type="nucleotide sequence ID" value="NZ_VRUR01000002.1"/>
</dbReference>
<comment type="caution">
    <text evidence="1">The sequence shown here is derived from an EMBL/GenBank/DDBJ whole genome shotgun (WGS) entry which is preliminary data.</text>
</comment>
<accession>A0A5C8V515</accession>
<dbReference type="AlphaFoldDB" id="A0A5C8V515"/>
<dbReference type="Proteomes" id="UP000321456">
    <property type="component" value="Unassembled WGS sequence"/>
</dbReference>
<proteinExistence type="predicted"/>
<gene>
    <name evidence="1" type="ORF">FVB32_16270</name>
</gene>
<name>A0A5C8V515_9FLAO</name>
<evidence type="ECO:0000313" key="2">
    <source>
        <dbReference type="Proteomes" id="UP000321456"/>
    </source>
</evidence>
<protein>
    <submittedName>
        <fullName evidence="1">Uncharacterized protein</fullName>
    </submittedName>
</protein>
<evidence type="ECO:0000313" key="1">
    <source>
        <dbReference type="EMBL" id="TXN36112.1"/>
    </source>
</evidence>
<reference evidence="1 2" key="1">
    <citation type="submission" date="2019-08" db="EMBL/GenBank/DDBJ databases">
        <title>Professor.</title>
        <authorList>
            <person name="Park J.S."/>
        </authorList>
    </citation>
    <scope>NUCLEOTIDE SEQUENCE [LARGE SCALE GENOMIC DNA]</scope>
    <source>
        <strain evidence="1 2">176CP5-101</strain>
    </source>
</reference>